<evidence type="ECO:0000256" key="1">
    <source>
        <dbReference type="SAM" id="MobiDB-lite"/>
    </source>
</evidence>
<name>A0A242A8E4_9ENTE</name>
<gene>
    <name evidence="3" type="ORF">A5886_002319</name>
</gene>
<proteinExistence type="predicted"/>
<dbReference type="AlphaFoldDB" id="A0A242A8E4"/>
<feature type="region of interest" description="Disordered" evidence="1">
    <location>
        <begin position="21"/>
        <end position="68"/>
    </location>
</feature>
<sequence>MKKEVGLLMTLLTVGALAACSSGDTDETQASTSTSEQISTQTSESMTMSNTSTEMTSSTSDMDNENEASSGMDVANVFDQLAEAFPNLTLPTKVPVGEGKIVNAATDGDDSDLSILYYGLDQQLAVNDKALNNETAMAGYKTKVYDSAEDAAAAVNVTADEGGQEVDLGHGITGHSQGAAGSTYLSWQEGNWSLTVRGVNQEEQDPTSQAKEVVEYLEENMLPVPDVGQITIDMGQDDYLATTVVWQDDERVYTVEHQEAISALEMAVSMNQ</sequence>
<dbReference type="OrthoDB" id="2138638at2"/>
<dbReference type="STRING" id="1834191.A5886_002319"/>
<keyword evidence="2" id="KW-0732">Signal</keyword>
<feature type="chain" id="PRO_5038420885" description="Lipoprotein" evidence="2">
    <location>
        <begin position="19"/>
        <end position="272"/>
    </location>
</feature>
<evidence type="ECO:0000313" key="4">
    <source>
        <dbReference type="Proteomes" id="UP000195043"/>
    </source>
</evidence>
<dbReference type="RefSeq" id="WP_086275273.1">
    <property type="nucleotide sequence ID" value="NZ_NGKU01000001.1"/>
</dbReference>
<dbReference type="Proteomes" id="UP000195043">
    <property type="component" value="Unassembled WGS sequence"/>
</dbReference>
<organism evidence="3 4">
    <name type="scientific">Candidatus Enterococcus testudinis</name>
    <dbReference type="NCBI Taxonomy" id="1834191"/>
    <lineage>
        <taxon>Bacteria</taxon>
        <taxon>Bacillati</taxon>
        <taxon>Bacillota</taxon>
        <taxon>Bacilli</taxon>
        <taxon>Lactobacillales</taxon>
        <taxon>Enterococcaceae</taxon>
        <taxon>Enterococcus</taxon>
    </lineage>
</organism>
<evidence type="ECO:0000313" key="3">
    <source>
        <dbReference type="EMBL" id="OTN77222.1"/>
    </source>
</evidence>
<dbReference type="EMBL" id="NGKU01000001">
    <property type="protein sequence ID" value="OTN77222.1"/>
    <property type="molecule type" value="Genomic_DNA"/>
</dbReference>
<reference evidence="3 4" key="1">
    <citation type="submission" date="2017-05" db="EMBL/GenBank/DDBJ databases">
        <title>The Genome Sequence of Enterococcus sp. 8G7_MSG3316.</title>
        <authorList>
            <consortium name="The Broad Institute Genomics Platform"/>
            <consortium name="The Broad Institute Genomic Center for Infectious Diseases"/>
            <person name="Earl A."/>
            <person name="Manson A."/>
            <person name="Schwartman J."/>
            <person name="Gilmore M."/>
            <person name="Abouelleil A."/>
            <person name="Cao P."/>
            <person name="Chapman S."/>
            <person name="Cusick C."/>
            <person name="Shea T."/>
            <person name="Young S."/>
            <person name="Neafsey D."/>
            <person name="Nusbaum C."/>
            <person name="Birren B."/>
        </authorList>
    </citation>
    <scope>NUCLEOTIDE SEQUENCE [LARGE SCALE GENOMIC DNA]</scope>
    <source>
        <strain evidence="3 4">8G7_MSG3316</strain>
    </source>
</reference>
<feature type="compositionally biased region" description="Low complexity" evidence="1">
    <location>
        <begin position="28"/>
        <end position="61"/>
    </location>
</feature>
<keyword evidence="4" id="KW-1185">Reference proteome</keyword>
<evidence type="ECO:0008006" key="5">
    <source>
        <dbReference type="Google" id="ProtNLM"/>
    </source>
</evidence>
<protein>
    <recommendedName>
        <fullName evidence="5">Lipoprotein</fullName>
    </recommendedName>
</protein>
<evidence type="ECO:0000256" key="2">
    <source>
        <dbReference type="SAM" id="SignalP"/>
    </source>
</evidence>
<accession>A0A242A8E4</accession>
<comment type="caution">
    <text evidence="3">The sequence shown here is derived from an EMBL/GenBank/DDBJ whole genome shotgun (WGS) entry which is preliminary data.</text>
</comment>
<feature type="signal peptide" evidence="2">
    <location>
        <begin position="1"/>
        <end position="18"/>
    </location>
</feature>
<dbReference type="PROSITE" id="PS51257">
    <property type="entry name" value="PROKAR_LIPOPROTEIN"/>
    <property type="match status" value="1"/>
</dbReference>